<evidence type="ECO:0000313" key="1">
    <source>
        <dbReference type="EMBL" id="CAG7832159.1"/>
    </source>
</evidence>
<dbReference type="EMBL" id="CAJVCH010563757">
    <property type="protein sequence ID" value="CAG7832159.1"/>
    <property type="molecule type" value="Genomic_DNA"/>
</dbReference>
<keyword evidence="2" id="KW-1185">Reference proteome</keyword>
<dbReference type="Proteomes" id="UP000708208">
    <property type="component" value="Unassembled WGS sequence"/>
</dbReference>
<comment type="caution">
    <text evidence="1">The sequence shown here is derived from an EMBL/GenBank/DDBJ whole genome shotgun (WGS) entry which is preliminary data.</text>
</comment>
<name>A0A8J2LGS2_9HEXA</name>
<organism evidence="1 2">
    <name type="scientific">Allacma fusca</name>
    <dbReference type="NCBI Taxonomy" id="39272"/>
    <lineage>
        <taxon>Eukaryota</taxon>
        <taxon>Metazoa</taxon>
        <taxon>Ecdysozoa</taxon>
        <taxon>Arthropoda</taxon>
        <taxon>Hexapoda</taxon>
        <taxon>Collembola</taxon>
        <taxon>Symphypleona</taxon>
        <taxon>Sminthuridae</taxon>
        <taxon>Allacma</taxon>
    </lineage>
</organism>
<feature type="non-terminal residue" evidence="1">
    <location>
        <position position="1"/>
    </location>
</feature>
<protein>
    <submittedName>
        <fullName evidence="1">Uncharacterized protein</fullName>
    </submittedName>
</protein>
<reference evidence="1" key="1">
    <citation type="submission" date="2021-06" db="EMBL/GenBank/DDBJ databases">
        <authorList>
            <person name="Hodson N. C."/>
            <person name="Mongue J. A."/>
            <person name="Jaron S. K."/>
        </authorList>
    </citation>
    <scope>NUCLEOTIDE SEQUENCE</scope>
</reference>
<proteinExistence type="predicted"/>
<sequence>VRKGAQDFLIEY</sequence>
<gene>
    <name evidence="1" type="ORF">AFUS01_LOCUS41861</name>
</gene>
<evidence type="ECO:0000313" key="2">
    <source>
        <dbReference type="Proteomes" id="UP000708208"/>
    </source>
</evidence>
<accession>A0A8J2LGS2</accession>